<organism evidence="1 2">
    <name type="scientific">Pseudomonas marincola</name>
    <dbReference type="NCBI Taxonomy" id="437900"/>
    <lineage>
        <taxon>Bacteria</taxon>
        <taxon>Pseudomonadati</taxon>
        <taxon>Pseudomonadota</taxon>
        <taxon>Gammaproteobacteria</taxon>
        <taxon>Pseudomonadales</taxon>
        <taxon>Pseudomonadaceae</taxon>
        <taxon>Pseudomonas</taxon>
    </lineage>
</organism>
<dbReference type="KEGG" id="pmao:PMYSY11_3098"/>
<reference evidence="1" key="1">
    <citation type="submission" date="2021-02" db="EMBL/GenBank/DDBJ databases">
        <authorList>
            <consortium name="Genoscope - CEA"/>
            <person name="William W."/>
        </authorList>
    </citation>
    <scope>NUCLEOTIDE SEQUENCE</scope>
    <source>
        <strain evidence="1">YSy11</strain>
    </source>
</reference>
<evidence type="ECO:0000313" key="1">
    <source>
        <dbReference type="EMBL" id="CAE6931528.1"/>
    </source>
</evidence>
<dbReference type="EMBL" id="LR215729">
    <property type="protein sequence ID" value="CAE6931528.1"/>
    <property type="molecule type" value="Genomic_DNA"/>
</dbReference>
<name>A0A8S2BJD6_9PSED</name>
<proteinExistence type="predicted"/>
<gene>
    <name evidence="1" type="ORF">PMYSY11_3098</name>
</gene>
<sequence>MRCSGVGSRCVILSVAAPLVGAVLLGKSVTQSGLQVEVVLCQLLVQTALIKKIINDATLGQVGFCHLDRCFRVVAVFRDKVVVELKVFFISAHMFHSRLHRPFAHLIAVKHERVKKIFSIG</sequence>
<evidence type="ECO:0000313" key="2">
    <source>
        <dbReference type="Proteomes" id="UP000325451"/>
    </source>
</evidence>
<accession>A0A8S2BJD6</accession>
<dbReference type="AlphaFoldDB" id="A0A8S2BJD6"/>
<protein>
    <submittedName>
        <fullName evidence="1">Uncharacterized protein</fullName>
    </submittedName>
</protein>
<dbReference type="Proteomes" id="UP000325451">
    <property type="component" value="Chromosome"/>
</dbReference>
<keyword evidence="2" id="KW-1185">Reference proteome</keyword>